<name>A0A941B7E8_9ACTN</name>
<dbReference type="PANTHER" id="PTHR13096">
    <property type="entry name" value="MINA53 MYC INDUCED NUCLEAR ANTIGEN"/>
    <property type="match status" value="1"/>
</dbReference>
<dbReference type="RefSeq" id="WP_210881532.1">
    <property type="nucleotide sequence ID" value="NZ_JAGPYQ010000001.1"/>
</dbReference>
<keyword evidence="2" id="KW-0479">Metal-binding</keyword>
<evidence type="ECO:0000256" key="3">
    <source>
        <dbReference type="ARBA" id="ARBA00023004"/>
    </source>
</evidence>
<dbReference type="Proteomes" id="UP000677413">
    <property type="component" value="Unassembled WGS sequence"/>
</dbReference>
<evidence type="ECO:0000313" key="6">
    <source>
        <dbReference type="Proteomes" id="UP000677413"/>
    </source>
</evidence>
<sequence>MTVTTTGAAGATGAAEAVEAVEAAGPRDALRLLCRDSRTADGLSRTADGLSWDELPWGRAHAVFDASPDVAEVVARQDLEDWLDCGLLHYPVLNAMRGGTPVPPEELTRVMHVSGDPRGGYVDGAKVRAQLAAGATVVVQNLHEWHRPAQHLCRRLARLFSAKAGAVAFWTRAGEDGLRVHRDDGHLFVVQISGTKRWFLYDTPREAADWRPGYVPEQDLAGAGTVETAGTAGTVDLRAGQVLYLPEGIAHHTRTLDTESVHVTVAIREPGLRDTVELAVRACLARIPDHATLSGTPADRERAADDLLTRLADALGRVDRAALVRDVSRRAAETRGSR</sequence>
<accession>A0A941B7E8</accession>
<protein>
    <recommendedName>
        <fullName evidence="4">JmjC domain-containing protein</fullName>
    </recommendedName>
</protein>
<dbReference type="Gene3D" id="2.60.120.650">
    <property type="entry name" value="Cupin"/>
    <property type="match status" value="1"/>
</dbReference>
<keyword evidence="6" id="KW-1185">Reference proteome</keyword>
<dbReference type="EMBL" id="JAGPYQ010000001">
    <property type="protein sequence ID" value="MBQ0847903.1"/>
    <property type="molecule type" value="Genomic_DNA"/>
</dbReference>
<dbReference type="AlphaFoldDB" id="A0A941B7E8"/>
<dbReference type="SUPFAM" id="SSF51197">
    <property type="entry name" value="Clavaminate synthase-like"/>
    <property type="match status" value="1"/>
</dbReference>
<evidence type="ECO:0000256" key="2">
    <source>
        <dbReference type="ARBA" id="ARBA00022723"/>
    </source>
</evidence>
<gene>
    <name evidence="5" type="ORF">J8N05_06710</name>
</gene>
<organism evidence="5 6">
    <name type="scientific">Streptomyces liliiviolaceus</name>
    <dbReference type="NCBI Taxonomy" id="2823109"/>
    <lineage>
        <taxon>Bacteria</taxon>
        <taxon>Bacillati</taxon>
        <taxon>Actinomycetota</taxon>
        <taxon>Actinomycetes</taxon>
        <taxon>Kitasatosporales</taxon>
        <taxon>Streptomycetaceae</taxon>
        <taxon>Streptomyces</taxon>
    </lineage>
</organism>
<dbReference type="PANTHER" id="PTHR13096:SF8">
    <property type="entry name" value="RIBOSOMAL OXYGENASE 1"/>
    <property type="match status" value="1"/>
</dbReference>
<comment type="cofactor">
    <cofactor evidence="1">
        <name>Fe(2+)</name>
        <dbReference type="ChEBI" id="CHEBI:29033"/>
    </cofactor>
</comment>
<dbReference type="GO" id="GO:0046872">
    <property type="term" value="F:metal ion binding"/>
    <property type="evidence" value="ECO:0007669"/>
    <property type="project" value="UniProtKB-KW"/>
</dbReference>
<comment type="caution">
    <text evidence="5">The sequence shown here is derived from an EMBL/GenBank/DDBJ whole genome shotgun (WGS) entry which is preliminary data.</text>
</comment>
<reference evidence="5 6" key="1">
    <citation type="submission" date="2021-04" db="EMBL/GenBank/DDBJ databases">
        <authorList>
            <person name="Tang X."/>
            <person name="Zhou X."/>
            <person name="Chen X."/>
            <person name="Cernava T."/>
            <person name="Zhang C."/>
        </authorList>
    </citation>
    <scope>NUCLEOTIDE SEQUENCE [LARGE SCALE GENOMIC DNA]</scope>
    <source>
        <strain evidence="5 6">BH-SS-21</strain>
    </source>
</reference>
<dbReference type="PROSITE" id="PS51184">
    <property type="entry name" value="JMJC"/>
    <property type="match status" value="1"/>
</dbReference>
<keyword evidence="3" id="KW-0408">Iron</keyword>
<evidence type="ECO:0000313" key="5">
    <source>
        <dbReference type="EMBL" id="MBQ0847903.1"/>
    </source>
</evidence>
<dbReference type="InterPro" id="IPR039994">
    <property type="entry name" value="NO66-like"/>
</dbReference>
<evidence type="ECO:0000256" key="1">
    <source>
        <dbReference type="ARBA" id="ARBA00001954"/>
    </source>
</evidence>
<feature type="domain" description="JmjC" evidence="4">
    <location>
        <begin position="137"/>
        <end position="284"/>
    </location>
</feature>
<dbReference type="InterPro" id="IPR003347">
    <property type="entry name" value="JmjC_dom"/>
</dbReference>
<evidence type="ECO:0000259" key="4">
    <source>
        <dbReference type="PROSITE" id="PS51184"/>
    </source>
</evidence>
<proteinExistence type="predicted"/>
<dbReference type="Pfam" id="PF08007">
    <property type="entry name" value="JmjC_2"/>
    <property type="match status" value="1"/>
</dbReference>